<dbReference type="InterPro" id="IPR008929">
    <property type="entry name" value="Chondroitin_lyas"/>
</dbReference>
<dbReference type="EMBL" id="CP063169">
    <property type="protein sequence ID" value="QOR70189.1"/>
    <property type="molecule type" value="Genomic_DNA"/>
</dbReference>
<sequence length="620" mass="67011">MTSSGPLVTAWRPLLDPDALAGILAPALPGPMAGWTGPAFAALADQAARESGTPWPSPQASHYARFHRDGVRTAHEDLVRARQARLTRAVVRATAAIDGDRLPLLDEVADGVLLLCEQTSWCWVAHDPGPERSGSVVPPVEPWLDLGAGEIAAQLAWVDRILGDDLDDAFPGLRERVQAESSRRVLEPFLDRDWHWLTSDVNNWCPWICGNVLAAAIQLLPPGPRRTATVARAIGGLDRYLVTIPEDGSVDEGYGYWWEGVGRALEALDVLERVTGGRLSAAEIPAIRASIAFPHRMHLGGPWHVNVADASAQPQANVPWDVLLRWAHRIGDADARRYALSQWTPSELSAEWPMNLARVVGGLEALGSGVAGSADPPLVGQVWLPDVQIGLVREHPGRAEGLVAVLKGGHNAESHNHNDVGSVIVASDGVPVLVDPGRLTYSAGMFGPERYEFWAMQSRWHNVPVVAGHEQTPGRARRARGFSHALDGDTVTMSLDLAAAYPVTGLDHWARILSLNRADGSCIVEDDWGFTEPVRADSCLQWMIAGEVTRVGDGSIDVVPLAGGAPVRIAWTGDVEGVNLTERRLEDPMLTGVWGTALTRLELRLGRRASGSVALRVERR</sequence>
<evidence type="ECO:0000256" key="1">
    <source>
        <dbReference type="ARBA" id="ARBA00004196"/>
    </source>
</evidence>
<dbReference type="RefSeq" id="WP_193496878.1">
    <property type="nucleotide sequence ID" value="NZ_CP063169.1"/>
</dbReference>
<reference evidence="3 4" key="1">
    <citation type="submission" date="2020-10" db="EMBL/GenBank/DDBJ databases">
        <title>Haloactinobacterium sp. RN3S43, a bacterium isolated from saline soil.</title>
        <authorList>
            <person name="Sun J.-Q."/>
        </authorList>
    </citation>
    <scope>NUCLEOTIDE SEQUENCE [LARGE SCALE GENOMIC DNA]</scope>
    <source>
        <strain evidence="3 4">RN3S43</strain>
    </source>
</reference>
<dbReference type="KEGG" id="halt:IM660_16475"/>
<evidence type="ECO:0000313" key="4">
    <source>
        <dbReference type="Proteomes" id="UP000593758"/>
    </source>
</evidence>
<dbReference type="GO" id="GO:0030313">
    <property type="term" value="C:cell envelope"/>
    <property type="evidence" value="ECO:0007669"/>
    <property type="project" value="UniProtKB-SubCell"/>
</dbReference>
<evidence type="ECO:0000313" key="3">
    <source>
        <dbReference type="EMBL" id="QOR70189.1"/>
    </source>
</evidence>
<name>A0A7M1SRI0_9MICO</name>
<dbReference type="Gene3D" id="2.70.98.70">
    <property type="match status" value="1"/>
</dbReference>
<keyword evidence="4" id="KW-1185">Reference proteome</keyword>
<feature type="domain" description="Heparinase II/III-like C-terminal" evidence="2">
    <location>
        <begin position="408"/>
        <end position="479"/>
    </location>
</feature>
<evidence type="ECO:0000259" key="2">
    <source>
        <dbReference type="Pfam" id="PF07940"/>
    </source>
</evidence>
<proteinExistence type="predicted"/>
<dbReference type="GO" id="GO:0016829">
    <property type="term" value="F:lyase activity"/>
    <property type="evidence" value="ECO:0007669"/>
    <property type="project" value="InterPro"/>
</dbReference>
<gene>
    <name evidence="3" type="ORF">IM660_16475</name>
</gene>
<dbReference type="Gene3D" id="1.50.10.100">
    <property type="entry name" value="Chondroitin AC/alginate lyase"/>
    <property type="match status" value="1"/>
</dbReference>
<dbReference type="Pfam" id="PF07940">
    <property type="entry name" value="Hepar_II_III_C"/>
    <property type="match status" value="1"/>
</dbReference>
<dbReference type="InterPro" id="IPR012480">
    <property type="entry name" value="Hepar_II_III_C"/>
</dbReference>
<dbReference type="SUPFAM" id="SSF48230">
    <property type="entry name" value="Chondroitin AC/alginate lyase"/>
    <property type="match status" value="1"/>
</dbReference>
<dbReference type="AlphaFoldDB" id="A0A7M1SRI0"/>
<dbReference type="Proteomes" id="UP000593758">
    <property type="component" value="Chromosome"/>
</dbReference>
<organism evidence="3 4">
    <name type="scientific">Ruania alkalisoli</name>
    <dbReference type="NCBI Taxonomy" id="2779775"/>
    <lineage>
        <taxon>Bacteria</taxon>
        <taxon>Bacillati</taxon>
        <taxon>Actinomycetota</taxon>
        <taxon>Actinomycetes</taxon>
        <taxon>Micrococcales</taxon>
        <taxon>Ruaniaceae</taxon>
        <taxon>Ruania</taxon>
    </lineage>
</organism>
<protein>
    <submittedName>
        <fullName evidence="3">Heparinase II/III family protein</fullName>
    </submittedName>
</protein>
<comment type="subcellular location">
    <subcellularLocation>
        <location evidence="1">Cell envelope</location>
    </subcellularLocation>
</comment>
<accession>A0A7M1SRI0</accession>